<proteinExistence type="predicted"/>
<dbReference type="Proteomes" id="UP000324800">
    <property type="component" value="Unassembled WGS sequence"/>
</dbReference>
<protein>
    <submittedName>
        <fullName evidence="2">Uncharacterized protein</fullName>
    </submittedName>
</protein>
<sequence length="204" mass="22829">MDGMLMNLEARSKGFDNLSYNPFGSFQPNYNPNQYIDDLSQIPSQDQQEYSNELNQYQMRRDDDHDSNDDVFGESNLIELQVRGRRGRGKKNRGRGKAQSQTQPLLSRHQPIQGSTQSKLKVPGQRRGKTGAANGTINPSAQSSRIKQIAGGSDFNLGSCMDIDMEQMMERDLTQTQPTTNDGPIVSTAHLNLGRHHGMQGEKM</sequence>
<feature type="compositionally biased region" description="Polar residues" evidence="1">
    <location>
        <begin position="133"/>
        <end position="146"/>
    </location>
</feature>
<feature type="compositionally biased region" description="Polar residues" evidence="1">
    <location>
        <begin position="98"/>
        <end position="119"/>
    </location>
</feature>
<reference evidence="2 3" key="1">
    <citation type="submission" date="2019-03" db="EMBL/GenBank/DDBJ databases">
        <title>Single cell metagenomics reveals metabolic interactions within the superorganism composed of flagellate Streblomastix strix and complex community of Bacteroidetes bacteria on its surface.</title>
        <authorList>
            <person name="Treitli S.C."/>
            <person name="Kolisko M."/>
            <person name="Husnik F."/>
            <person name="Keeling P."/>
            <person name="Hampl V."/>
        </authorList>
    </citation>
    <scope>NUCLEOTIDE SEQUENCE [LARGE SCALE GENOMIC DNA]</scope>
    <source>
        <strain evidence="2">ST1C</strain>
    </source>
</reference>
<feature type="compositionally biased region" description="Basic residues" evidence="1">
    <location>
        <begin position="83"/>
        <end position="96"/>
    </location>
</feature>
<dbReference type="AlphaFoldDB" id="A0A5J4X812"/>
<feature type="region of interest" description="Disordered" evidence="1">
    <location>
        <begin position="82"/>
        <end position="152"/>
    </location>
</feature>
<accession>A0A5J4X812</accession>
<evidence type="ECO:0000313" key="3">
    <source>
        <dbReference type="Proteomes" id="UP000324800"/>
    </source>
</evidence>
<organism evidence="2 3">
    <name type="scientific">Streblomastix strix</name>
    <dbReference type="NCBI Taxonomy" id="222440"/>
    <lineage>
        <taxon>Eukaryota</taxon>
        <taxon>Metamonada</taxon>
        <taxon>Preaxostyla</taxon>
        <taxon>Oxymonadida</taxon>
        <taxon>Streblomastigidae</taxon>
        <taxon>Streblomastix</taxon>
    </lineage>
</organism>
<gene>
    <name evidence="2" type="ORF">EZS28_001309</name>
</gene>
<name>A0A5J4X812_9EUKA</name>
<evidence type="ECO:0000256" key="1">
    <source>
        <dbReference type="SAM" id="MobiDB-lite"/>
    </source>
</evidence>
<dbReference type="EMBL" id="SNRW01000131">
    <property type="protein sequence ID" value="KAA6403183.1"/>
    <property type="molecule type" value="Genomic_DNA"/>
</dbReference>
<comment type="caution">
    <text evidence="2">The sequence shown here is derived from an EMBL/GenBank/DDBJ whole genome shotgun (WGS) entry which is preliminary data.</text>
</comment>
<evidence type="ECO:0000313" key="2">
    <source>
        <dbReference type="EMBL" id="KAA6403183.1"/>
    </source>
</evidence>